<proteinExistence type="predicted"/>
<organism evidence="7 8">
    <name type="scientific">Wallemia ichthyophaga</name>
    <dbReference type="NCBI Taxonomy" id="245174"/>
    <lineage>
        <taxon>Eukaryota</taxon>
        <taxon>Fungi</taxon>
        <taxon>Dikarya</taxon>
        <taxon>Basidiomycota</taxon>
        <taxon>Wallemiomycotina</taxon>
        <taxon>Wallemiomycetes</taxon>
        <taxon>Wallemiales</taxon>
        <taxon>Wallemiaceae</taxon>
        <taxon>Wallemia</taxon>
    </lineage>
</organism>
<evidence type="ECO:0000256" key="1">
    <source>
        <dbReference type="ARBA" id="ARBA00004141"/>
    </source>
</evidence>
<keyword evidence="2 5" id="KW-0812">Transmembrane</keyword>
<evidence type="ECO:0000313" key="7">
    <source>
        <dbReference type="EMBL" id="TIB07364.1"/>
    </source>
</evidence>
<evidence type="ECO:0000256" key="2">
    <source>
        <dbReference type="ARBA" id="ARBA00022692"/>
    </source>
</evidence>
<gene>
    <name evidence="7" type="ORF">E3P90_04093</name>
</gene>
<dbReference type="InterPro" id="IPR004841">
    <property type="entry name" value="AA-permease/SLC12A_dom"/>
</dbReference>
<protein>
    <recommendedName>
        <fullName evidence="6">Amino acid permease/ SLC12A domain-containing protein</fullName>
    </recommendedName>
</protein>
<feature type="transmembrane region" description="Helical" evidence="5">
    <location>
        <begin position="291"/>
        <end position="309"/>
    </location>
</feature>
<dbReference type="EMBL" id="SPOF01000100">
    <property type="protein sequence ID" value="TIB07364.1"/>
    <property type="molecule type" value="Genomic_DNA"/>
</dbReference>
<evidence type="ECO:0000256" key="5">
    <source>
        <dbReference type="SAM" id="Phobius"/>
    </source>
</evidence>
<comment type="caution">
    <text evidence="7">The sequence shown here is derived from an EMBL/GenBank/DDBJ whole genome shotgun (WGS) entry which is preliminary data.</text>
</comment>
<accession>A0A4T0GWV2</accession>
<keyword evidence="4 5" id="KW-0472">Membrane</keyword>
<dbReference type="GO" id="GO:0016020">
    <property type="term" value="C:membrane"/>
    <property type="evidence" value="ECO:0007669"/>
    <property type="project" value="UniProtKB-SubCell"/>
</dbReference>
<dbReference type="Pfam" id="PF00324">
    <property type="entry name" value="AA_permease"/>
    <property type="match status" value="1"/>
</dbReference>
<dbReference type="Gene3D" id="1.20.1740.10">
    <property type="entry name" value="Amino acid/polyamine transporter I"/>
    <property type="match status" value="1"/>
</dbReference>
<keyword evidence="3 5" id="KW-1133">Transmembrane helix</keyword>
<dbReference type="PANTHER" id="PTHR43341:SF15">
    <property type="entry name" value="GENERAL AMINO ACID PERMEASE AGP2"/>
    <property type="match status" value="1"/>
</dbReference>
<sequence>TAILVAGLYLLELHNLHPVPTCRLPVENDAFVDFAGNYISPAFGVSIGYNYFLCMIGLLCFEITNFGNAINYWTTEPLHPAIMVSASIAAYVLIHSWDSRWFGESEFVVDRSLETLIAGNVCIVYFSHYVRRKSPQWRLWIQILARPWSNSVSSSAFGASFAVAGPDMLSIISGEARDPRRVMPIAFRTVFVWLFVFFILSTLAVGIVISSEDKILLNSIKNNGAGAAQSLYGASMMRLKIKRLPHLVNASITTSIFSAGSAFFFNSLRTLHGLAVQGFGPVIFKRVNRNGVPYATIFVTTAFACLSYLKIGNGSSKVLDWFIGERQKHKAISTADMRSRYLYRCATDHLMRYLCNIFALGEGDEGAKFVGD</sequence>
<dbReference type="InterPro" id="IPR050524">
    <property type="entry name" value="APC_YAT"/>
</dbReference>
<dbReference type="GO" id="GO:0015171">
    <property type="term" value="F:amino acid transmembrane transporter activity"/>
    <property type="evidence" value="ECO:0007669"/>
    <property type="project" value="TreeGrafter"/>
</dbReference>
<dbReference type="PANTHER" id="PTHR43341">
    <property type="entry name" value="AMINO ACID PERMEASE"/>
    <property type="match status" value="1"/>
</dbReference>
<evidence type="ECO:0000313" key="8">
    <source>
        <dbReference type="Proteomes" id="UP000306954"/>
    </source>
</evidence>
<comment type="subcellular location">
    <subcellularLocation>
        <location evidence="1">Membrane</location>
        <topology evidence="1">Multi-pass membrane protein</topology>
    </subcellularLocation>
</comment>
<reference evidence="7 8" key="1">
    <citation type="submission" date="2019-03" db="EMBL/GenBank/DDBJ databases">
        <title>Sequencing 23 genomes of Wallemia ichthyophaga.</title>
        <authorList>
            <person name="Gostincar C."/>
        </authorList>
    </citation>
    <scope>NUCLEOTIDE SEQUENCE [LARGE SCALE GENOMIC DNA]</scope>
    <source>
        <strain evidence="7 8">EXF-8621</strain>
    </source>
</reference>
<feature type="transmembrane region" description="Helical" evidence="5">
    <location>
        <begin position="47"/>
        <end position="66"/>
    </location>
</feature>
<dbReference type="Proteomes" id="UP000306954">
    <property type="component" value="Unassembled WGS sequence"/>
</dbReference>
<feature type="transmembrane region" description="Helical" evidence="5">
    <location>
        <begin position="246"/>
        <end position="265"/>
    </location>
</feature>
<feature type="non-terminal residue" evidence="7">
    <location>
        <position position="1"/>
    </location>
</feature>
<evidence type="ECO:0000259" key="6">
    <source>
        <dbReference type="Pfam" id="PF00324"/>
    </source>
</evidence>
<feature type="domain" description="Amino acid permease/ SLC12A" evidence="6">
    <location>
        <begin position="30"/>
        <end position="323"/>
    </location>
</feature>
<name>A0A4T0GWV2_WALIC</name>
<dbReference type="AlphaFoldDB" id="A0A4T0GWV2"/>
<feature type="transmembrane region" description="Helical" evidence="5">
    <location>
        <begin position="185"/>
        <end position="209"/>
    </location>
</feature>
<evidence type="ECO:0000256" key="4">
    <source>
        <dbReference type="ARBA" id="ARBA00023136"/>
    </source>
</evidence>
<evidence type="ECO:0000256" key="3">
    <source>
        <dbReference type="ARBA" id="ARBA00022989"/>
    </source>
</evidence>